<feature type="non-terminal residue" evidence="1">
    <location>
        <position position="127"/>
    </location>
</feature>
<feature type="non-terminal residue" evidence="1">
    <location>
        <position position="1"/>
    </location>
</feature>
<gene>
    <name evidence="1" type="ORF">XAT740_LOCUS63632</name>
</gene>
<proteinExistence type="predicted"/>
<reference evidence="1" key="1">
    <citation type="submission" date="2021-02" db="EMBL/GenBank/DDBJ databases">
        <authorList>
            <person name="Nowell W R."/>
        </authorList>
    </citation>
    <scope>NUCLEOTIDE SEQUENCE</scope>
</reference>
<accession>A0A816HSH8</accession>
<protein>
    <submittedName>
        <fullName evidence="1">Uncharacterized protein</fullName>
    </submittedName>
</protein>
<keyword evidence="2" id="KW-1185">Reference proteome</keyword>
<dbReference type="Proteomes" id="UP000663828">
    <property type="component" value="Unassembled WGS sequence"/>
</dbReference>
<evidence type="ECO:0000313" key="1">
    <source>
        <dbReference type="EMBL" id="CAF1690176.1"/>
    </source>
</evidence>
<sequence>DINSDDSQWIGPALFQALDTFCQTANRVISNALTQFYSAQYISAIVTPSHIFTLQTETSINQSIALSKLNFFLAISTIQNATQANILKPAKHRNCRFEYSDQYAGSPSNDETIVYNFSDLHGYNQPV</sequence>
<name>A0A816HSH8_ADIRI</name>
<evidence type="ECO:0000313" key="2">
    <source>
        <dbReference type="Proteomes" id="UP000663828"/>
    </source>
</evidence>
<organism evidence="1 2">
    <name type="scientific">Adineta ricciae</name>
    <name type="common">Rotifer</name>
    <dbReference type="NCBI Taxonomy" id="249248"/>
    <lineage>
        <taxon>Eukaryota</taxon>
        <taxon>Metazoa</taxon>
        <taxon>Spiralia</taxon>
        <taxon>Gnathifera</taxon>
        <taxon>Rotifera</taxon>
        <taxon>Eurotatoria</taxon>
        <taxon>Bdelloidea</taxon>
        <taxon>Adinetida</taxon>
        <taxon>Adinetidae</taxon>
        <taxon>Adineta</taxon>
    </lineage>
</organism>
<dbReference type="EMBL" id="CAJNOR010020033">
    <property type="protein sequence ID" value="CAF1690176.1"/>
    <property type="molecule type" value="Genomic_DNA"/>
</dbReference>
<dbReference type="AlphaFoldDB" id="A0A816HSH8"/>
<comment type="caution">
    <text evidence="1">The sequence shown here is derived from an EMBL/GenBank/DDBJ whole genome shotgun (WGS) entry which is preliminary data.</text>
</comment>